<dbReference type="InterPro" id="IPR007627">
    <property type="entry name" value="RNA_pol_sigma70_r2"/>
</dbReference>
<keyword evidence="7" id="KW-1185">Reference proteome</keyword>
<protein>
    <submittedName>
        <fullName evidence="6">DNA-directed RNA polymerase specialized sigma24 family protein</fullName>
    </submittedName>
</protein>
<evidence type="ECO:0000256" key="3">
    <source>
        <dbReference type="ARBA" id="ARBA00023125"/>
    </source>
</evidence>
<dbReference type="Gene3D" id="1.10.1740.10">
    <property type="match status" value="1"/>
</dbReference>
<keyword evidence="4" id="KW-0804">Transcription</keyword>
<keyword evidence="6" id="KW-0240">DNA-directed RNA polymerase</keyword>
<dbReference type="InterPro" id="IPR013325">
    <property type="entry name" value="RNA_pol_sigma_r2"/>
</dbReference>
<evidence type="ECO:0000313" key="7">
    <source>
        <dbReference type="Proteomes" id="UP001225034"/>
    </source>
</evidence>
<evidence type="ECO:0000256" key="2">
    <source>
        <dbReference type="ARBA" id="ARBA00023082"/>
    </source>
</evidence>
<gene>
    <name evidence="6" type="ORF">J2S05_000960</name>
</gene>
<dbReference type="Proteomes" id="UP001225034">
    <property type="component" value="Unassembled WGS sequence"/>
</dbReference>
<evidence type="ECO:0000256" key="4">
    <source>
        <dbReference type="ARBA" id="ARBA00023163"/>
    </source>
</evidence>
<comment type="caution">
    <text evidence="6">The sequence shown here is derived from an EMBL/GenBank/DDBJ whole genome shotgun (WGS) entry which is preliminary data.</text>
</comment>
<reference evidence="6 7" key="1">
    <citation type="submission" date="2023-07" db="EMBL/GenBank/DDBJ databases">
        <title>Genomic Encyclopedia of Type Strains, Phase IV (KMG-IV): sequencing the most valuable type-strain genomes for metagenomic binning, comparative biology and taxonomic classification.</title>
        <authorList>
            <person name="Goeker M."/>
        </authorList>
    </citation>
    <scope>NUCLEOTIDE SEQUENCE [LARGE SCALE GENOMIC DNA]</scope>
    <source>
        <strain evidence="6 7">DSM 19154</strain>
    </source>
</reference>
<evidence type="ECO:0000313" key="6">
    <source>
        <dbReference type="EMBL" id="MDQ0206186.1"/>
    </source>
</evidence>
<accession>A0ABT9YEM9</accession>
<keyword evidence="2" id="KW-0731">Sigma factor</keyword>
<organism evidence="6 7">
    <name type="scientific">Alkalicoccobacillus murimartini</name>
    <dbReference type="NCBI Taxonomy" id="171685"/>
    <lineage>
        <taxon>Bacteria</taxon>
        <taxon>Bacillati</taxon>
        <taxon>Bacillota</taxon>
        <taxon>Bacilli</taxon>
        <taxon>Bacillales</taxon>
        <taxon>Bacillaceae</taxon>
        <taxon>Alkalicoccobacillus</taxon>
    </lineage>
</organism>
<dbReference type="RefSeq" id="WP_306980391.1">
    <property type="nucleotide sequence ID" value="NZ_JAUSUA010000001.1"/>
</dbReference>
<dbReference type="InterPro" id="IPR039425">
    <property type="entry name" value="RNA_pol_sigma-70-like"/>
</dbReference>
<evidence type="ECO:0000256" key="1">
    <source>
        <dbReference type="ARBA" id="ARBA00023015"/>
    </source>
</evidence>
<keyword evidence="3" id="KW-0238">DNA-binding</keyword>
<dbReference type="Pfam" id="PF04542">
    <property type="entry name" value="Sigma70_r2"/>
    <property type="match status" value="1"/>
</dbReference>
<dbReference type="PANTHER" id="PTHR43133">
    <property type="entry name" value="RNA POLYMERASE ECF-TYPE SIGMA FACTO"/>
    <property type="match status" value="1"/>
</dbReference>
<proteinExistence type="predicted"/>
<keyword evidence="1" id="KW-0805">Transcription regulation</keyword>
<name>A0ABT9YEM9_9BACI</name>
<dbReference type="SUPFAM" id="SSF88946">
    <property type="entry name" value="Sigma2 domain of RNA polymerase sigma factors"/>
    <property type="match status" value="1"/>
</dbReference>
<dbReference type="EMBL" id="JAUSUA010000001">
    <property type="protein sequence ID" value="MDQ0206186.1"/>
    <property type="molecule type" value="Genomic_DNA"/>
</dbReference>
<dbReference type="PANTHER" id="PTHR43133:SF8">
    <property type="entry name" value="RNA POLYMERASE SIGMA FACTOR HI_1459-RELATED"/>
    <property type="match status" value="1"/>
</dbReference>
<feature type="domain" description="RNA polymerase sigma-70 region 2" evidence="5">
    <location>
        <begin position="23"/>
        <end position="87"/>
    </location>
</feature>
<sequence length="100" mass="12186">MIETNQTLCNRIRAKDPKALEQLYVENEHALYRFIYRTIKNKAQTEDIIHFLFKRLWKETPHLPNQTYRQWLYSTARQHVIVHLKEKQIHTVANNERLLS</sequence>
<dbReference type="GO" id="GO:0000428">
    <property type="term" value="C:DNA-directed RNA polymerase complex"/>
    <property type="evidence" value="ECO:0007669"/>
    <property type="project" value="UniProtKB-KW"/>
</dbReference>
<evidence type="ECO:0000259" key="5">
    <source>
        <dbReference type="Pfam" id="PF04542"/>
    </source>
</evidence>